<feature type="transmembrane region" description="Helical" evidence="1">
    <location>
        <begin position="42"/>
        <end position="69"/>
    </location>
</feature>
<keyword evidence="1" id="KW-0472">Membrane</keyword>
<keyword evidence="1" id="KW-0812">Transmembrane</keyword>
<organism evidence="2 3">
    <name type="scientific">Fictibacillus phosphorivorans</name>
    <dbReference type="NCBI Taxonomy" id="1221500"/>
    <lineage>
        <taxon>Bacteria</taxon>
        <taxon>Bacillati</taxon>
        <taxon>Bacillota</taxon>
        <taxon>Bacilli</taxon>
        <taxon>Bacillales</taxon>
        <taxon>Fictibacillaceae</taxon>
        <taxon>Fictibacillus</taxon>
    </lineage>
</organism>
<dbReference type="AlphaFoldDB" id="A0A163PTV3"/>
<gene>
    <name evidence="2" type="ORF">AWM68_13535</name>
</gene>
<keyword evidence="1" id="KW-1133">Transmembrane helix</keyword>
<feature type="transmembrane region" description="Helical" evidence="1">
    <location>
        <begin position="106"/>
        <end position="126"/>
    </location>
</feature>
<evidence type="ECO:0000256" key="1">
    <source>
        <dbReference type="SAM" id="Phobius"/>
    </source>
</evidence>
<dbReference type="EMBL" id="LRFC01000038">
    <property type="protein sequence ID" value="KZE64123.1"/>
    <property type="molecule type" value="Genomic_DNA"/>
</dbReference>
<keyword evidence="3" id="KW-1185">Reference proteome</keyword>
<evidence type="ECO:0000313" key="3">
    <source>
        <dbReference type="Proteomes" id="UP000076567"/>
    </source>
</evidence>
<feature type="transmembrane region" description="Helical" evidence="1">
    <location>
        <begin position="81"/>
        <end position="100"/>
    </location>
</feature>
<feature type="transmembrane region" description="Helical" evidence="1">
    <location>
        <begin position="12"/>
        <end position="30"/>
    </location>
</feature>
<dbReference type="OrthoDB" id="2447037at2"/>
<reference evidence="3" key="1">
    <citation type="submission" date="2016-01" db="EMBL/GenBank/DDBJ databases">
        <title>Draft genome of Chromobacterium sp. F49.</title>
        <authorList>
            <person name="Hong K.W."/>
        </authorList>
    </citation>
    <scope>NUCLEOTIDE SEQUENCE [LARGE SCALE GENOMIC DNA]</scope>
    <source>
        <strain evidence="3">P7IIIA</strain>
    </source>
</reference>
<comment type="caution">
    <text evidence="2">The sequence shown here is derived from an EMBL/GenBank/DDBJ whole genome shotgun (WGS) entry which is preliminary data.</text>
</comment>
<dbReference type="RefSeq" id="WP_066245176.1">
    <property type="nucleotide sequence ID" value="NZ_LRFC01000038.1"/>
</dbReference>
<evidence type="ECO:0000313" key="2">
    <source>
        <dbReference type="EMBL" id="KZE64123.1"/>
    </source>
</evidence>
<feature type="transmembrane region" description="Helical" evidence="1">
    <location>
        <begin position="138"/>
        <end position="157"/>
    </location>
</feature>
<proteinExistence type="predicted"/>
<accession>A0A163PTV3</accession>
<name>A0A163PTV3_9BACL</name>
<sequence>MEEAFGKRKIFATIMTSLTFSLVLIILSGLENSTETGIEYLLFPIMTSFIAAAIIVFFGLIASGIIEYFVCRLGVNYKMSVPVFVILHGVTGLFIGRFIFRIWGAFALMGGSLLFAIFDMWLLFRIKSGKGHAGETDRIYLFTIGAIAISIVCLYFIKVYFK</sequence>
<protein>
    <submittedName>
        <fullName evidence="2">Uncharacterized protein</fullName>
    </submittedName>
</protein>
<dbReference type="Proteomes" id="UP000076567">
    <property type="component" value="Unassembled WGS sequence"/>
</dbReference>